<organism evidence="1 2">
    <name type="scientific">Romanomermis culicivorax</name>
    <name type="common">Nematode worm</name>
    <dbReference type="NCBI Taxonomy" id="13658"/>
    <lineage>
        <taxon>Eukaryota</taxon>
        <taxon>Metazoa</taxon>
        <taxon>Ecdysozoa</taxon>
        <taxon>Nematoda</taxon>
        <taxon>Enoplea</taxon>
        <taxon>Dorylaimia</taxon>
        <taxon>Mermithida</taxon>
        <taxon>Mermithoidea</taxon>
        <taxon>Mermithidae</taxon>
        <taxon>Romanomermis</taxon>
    </lineage>
</organism>
<name>A0A915KV44_ROMCU</name>
<dbReference type="Proteomes" id="UP000887565">
    <property type="component" value="Unplaced"/>
</dbReference>
<accession>A0A915KV44</accession>
<dbReference type="AlphaFoldDB" id="A0A915KV44"/>
<reference evidence="2" key="1">
    <citation type="submission" date="2022-11" db="UniProtKB">
        <authorList>
            <consortium name="WormBaseParasite"/>
        </authorList>
    </citation>
    <scope>IDENTIFICATION</scope>
</reference>
<evidence type="ECO:0000313" key="1">
    <source>
        <dbReference type="Proteomes" id="UP000887565"/>
    </source>
</evidence>
<dbReference type="WBParaSite" id="nRc.2.0.1.t42665-RA">
    <property type="protein sequence ID" value="nRc.2.0.1.t42665-RA"/>
    <property type="gene ID" value="nRc.2.0.1.g42665"/>
</dbReference>
<proteinExistence type="predicted"/>
<protein>
    <submittedName>
        <fullName evidence="2">Uncharacterized protein</fullName>
    </submittedName>
</protein>
<evidence type="ECO:0000313" key="2">
    <source>
        <dbReference type="WBParaSite" id="nRc.2.0.1.t42665-RA"/>
    </source>
</evidence>
<sequence length="62" mass="7394">MWELNRGVVCYFDSYEDITSDEDNIPMKILEDITSDEDEAIYVLCNLLVASKLRRRKMYLKK</sequence>
<keyword evidence="1" id="KW-1185">Reference proteome</keyword>